<evidence type="ECO:0000256" key="1">
    <source>
        <dbReference type="ARBA" id="ARBA00022602"/>
    </source>
</evidence>
<dbReference type="GO" id="GO:0106141">
    <property type="term" value="F:flavin prenyltransferase activity"/>
    <property type="evidence" value="ECO:0007669"/>
    <property type="project" value="UniProtKB-EC"/>
</dbReference>
<keyword evidence="1 6" id="KW-0637">Prenyltransferase</keyword>
<dbReference type="PANTHER" id="PTHR43374">
    <property type="entry name" value="FLAVIN PRENYLTRANSFERASE"/>
    <property type="match status" value="1"/>
</dbReference>
<accession>A0A075HK70</accession>
<dbReference type="InterPro" id="IPR003382">
    <property type="entry name" value="Flavoprotein"/>
</dbReference>
<evidence type="ECO:0000256" key="6">
    <source>
        <dbReference type="HAMAP-Rule" id="MF_01984"/>
    </source>
</evidence>
<dbReference type="InterPro" id="IPR004507">
    <property type="entry name" value="UbiX-like"/>
</dbReference>
<feature type="binding site" evidence="6">
    <location>
        <position position="155"/>
    </location>
    <ligand>
        <name>dimethylallyl phosphate</name>
        <dbReference type="ChEBI" id="CHEBI:88052"/>
    </ligand>
</feature>
<evidence type="ECO:0000313" key="8">
    <source>
        <dbReference type="EMBL" id="AIF16309.1"/>
    </source>
</evidence>
<dbReference type="HAMAP" id="MF_01984">
    <property type="entry name" value="ubiX_pad"/>
    <property type="match status" value="1"/>
</dbReference>
<keyword evidence="4 6" id="KW-0808">Transferase</keyword>
<evidence type="ECO:0000259" key="7">
    <source>
        <dbReference type="Pfam" id="PF02441"/>
    </source>
</evidence>
<reference evidence="8" key="1">
    <citation type="journal article" date="2014" name="Genome Biol. Evol.">
        <title>Pangenome evidence for extensive interdomain horizontal transfer affecting lineage core and shell genes in uncultured planktonic thaumarchaeota and euryarchaeota.</title>
        <authorList>
            <person name="Deschamps P."/>
            <person name="Zivanovic Y."/>
            <person name="Moreira D."/>
            <person name="Rodriguez-Valera F."/>
            <person name="Lopez-Garcia P."/>
        </authorList>
    </citation>
    <scope>NUCLEOTIDE SEQUENCE</scope>
</reference>
<dbReference type="AlphaFoldDB" id="A0A075HK70"/>
<organism evidence="8">
    <name type="scientific">uncultured marine thaumarchaeote KM3_73_E02</name>
    <dbReference type="NCBI Taxonomy" id="1456267"/>
    <lineage>
        <taxon>Archaea</taxon>
        <taxon>Nitrososphaerota</taxon>
        <taxon>environmental samples</taxon>
    </lineage>
</organism>
<dbReference type="EC" id="2.5.1.129" evidence="6"/>
<comment type="function">
    <text evidence="6">Flavin prenyltransferase that catalyzes the synthesis of the prenylated FMN cofactor (prenyl-FMN) for 4-hydroxy-3-polyprenylbenzoic acid decarboxylase UbiD. The prenyltransferase is metal-independent and links a dimethylallyl moiety from dimethylallyl monophosphate (DMAP) to the flavin N5 and C6 atoms of FMN.</text>
</comment>
<comment type="caution">
    <text evidence="6">Lacks conserved residue(s) required for the propagation of feature annotation.</text>
</comment>
<evidence type="ECO:0000256" key="4">
    <source>
        <dbReference type="ARBA" id="ARBA00022679"/>
    </source>
</evidence>
<gene>
    <name evidence="6 8" type="primary">ubiX</name>
</gene>
<evidence type="ECO:0000256" key="5">
    <source>
        <dbReference type="ARBA" id="ARBA00060793"/>
    </source>
</evidence>
<dbReference type="SUPFAM" id="SSF52507">
    <property type="entry name" value="Homo-oligomeric flavin-containing Cys decarboxylases, HFCD"/>
    <property type="match status" value="1"/>
</dbReference>
<feature type="binding site" evidence="6">
    <location>
        <position position="125"/>
    </location>
    <ligand>
        <name>FMN</name>
        <dbReference type="ChEBI" id="CHEBI:58210"/>
    </ligand>
</feature>
<keyword evidence="2 6" id="KW-0285">Flavoprotein</keyword>
<dbReference type="Pfam" id="PF02441">
    <property type="entry name" value="Flavoprotein"/>
    <property type="match status" value="1"/>
</dbReference>
<feature type="binding site" evidence="6">
    <location>
        <position position="171"/>
    </location>
    <ligand>
        <name>dimethylallyl phosphate</name>
        <dbReference type="ChEBI" id="CHEBI:88052"/>
    </ligand>
</feature>
<proteinExistence type="inferred from homology"/>
<feature type="binding site" evidence="6">
    <location>
        <position position="39"/>
    </location>
    <ligand>
        <name>FMN</name>
        <dbReference type="ChEBI" id="CHEBI:58210"/>
    </ligand>
</feature>
<keyword evidence="3 6" id="KW-0288">FMN</keyword>
<feature type="binding site" evidence="6">
    <location>
        <begin position="90"/>
        <end position="93"/>
    </location>
    <ligand>
        <name>FMN</name>
        <dbReference type="ChEBI" id="CHEBI:58210"/>
    </ligand>
</feature>
<comment type="catalytic activity">
    <reaction evidence="6">
        <text>dimethylallyl phosphate + FMNH2 = prenylated FMNH2 + phosphate</text>
        <dbReference type="Rhea" id="RHEA:37743"/>
        <dbReference type="ChEBI" id="CHEBI:43474"/>
        <dbReference type="ChEBI" id="CHEBI:57618"/>
        <dbReference type="ChEBI" id="CHEBI:87467"/>
        <dbReference type="ChEBI" id="CHEBI:88052"/>
        <dbReference type="EC" id="2.5.1.129"/>
    </reaction>
</comment>
<dbReference type="FunFam" id="3.40.50.1950:FF:000001">
    <property type="entry name" value="Flavin prenyltransferase UbiX"/>
    <property type="match status" value="1"/>
</dbReference>
<dbReference type="Gene3D" id="3.40.50.1950">
    <property type="entry name" value="Flavin prenyltransferase-like"/>
    <property type="match status" value="1"/>
</dbReference>
<dbReference type="InterPro" id="IPR036551">
    <property type="entry name" value="Flavin_trans-like"/>
</dbReference>
<dbReference type="EMBL" id="KF901051">
    <property type="protein sequence ID" value="AIF16309.1"/>
    <property type="molecule type" value="Genomic_DNA"/>
</dbReference>
<feature type="binding site" evidence="6">
    <location>
        <begin position="13"/>
        <end position="15"/>
    </location>
    <ligand>
        <name>FMN</name>
        <dbReference type="ChEBI" id="CHEBI:58210"/>
    </ligand>
</feature>
<dbReference type="NCBIfam" id="TIGR00421">
    <property type="entry name" value="ubiX_pad"/>
    <property type="match status" value="1"/>
</dbReference>
<sequence>MSRYMRLVVGMTGSTGVIYGVRLLEVLKKLGIETNLIMSEWAQKCITMETEHDLNYVKSLATEVSDYVNMAANISSGTHKTDGMIVIPCSMKTLSSVANGYDETLVARASGVILKESRKLILVVRETPLTAINLENMLKLARLGVVIMPPVTEFYTKPKNIDDMINHIVGKCLDQFNIEHDLFTRWGSK</sequence>
<feature type="domain" description="Flavoprotein" evidence="7">
    <location>
        <begin position="5"/>
        <end position="176"/>
    </location>
</feature>
<keyword evidence="8" id="KW-0456">Lyase</keyword>
<dbReference type="NCBIfam" id="NF004685">
    <property type="entry name" value="PRK06029.1"/>
    <property type="match status" value="1"/>
</dbReference>
<dbReference type="PANTHER" id="PTHR43374:SF1">
    <property type="entry name" value="FLAVIN PRENYLTRANSFERASE PAD1, MITOCHONDRIAL"/>
    <property type="match status" value="1"/>
</dbReference>
<comment type="similarity">
    <text evidence="5 6">Belongs to the UbiX/PAD1 family.</text>
</comment>
<dbReference type="GO" id="GO:0016831">
    <property type="term" value="F:carboxy-lyase activity"/>
    <property type="evidence" value="ECO:0007669"/>
    <property type="project" value="TreeGrafter"/>
</dbReference>
<evidence type="ECO:0000256" key="2">
    <source>
        <dbReference type="ARBA" id="ARBA00022630"/>
    </source>
</evidence>
<name>A0A075HK70_9ARCH</name>
<protein>
    <recommendedName>
        <fullName evidence="6">Flavin prenyltransferase UbiX</fullName>
        <ecNumber evidence="6">2.5.1.129</ecNumber>
    </recommendedName>
</protein>
<evidence type="ECO:0000256" key="3">
    <source>
        <dbReference type="ARBA" id="ARBA00022643"/>
    </source>
</evidence>